<accession>A0A382T0N0</accession>
<evidence type="ECO:0000313" key="1">
    <source>
        <dbReference type="EMBL" id="SVD15285.1"/>
    </source>
</evidence>
<feature type="non-terminal residue" evidence="1">
    <location>
        <position position="99"/>
    </location>
</feature>
<protein>
    <recommendedName>
        <fullName evidence="2">HD domain-containing protein</fullName>
    </recommendedName>
</protein>
<dbReference type="EMBL" id="UINC01132767">
    <property type="protein sequence ID" value="SVD15285.1"/>
    <property type="molecule type" value="Genomic_DNA"/>
</dbReference>
<reference evidence="1" key="1">
    <citation type="submission" date="2018-05" db="EMBL/GenBank/DDBJ databases">
        <authorList>
            <person name="Lanie J.A."/>
            <person name="Ng W.-L."/>
            <person name="Kazmierczak K.M."/>
            <person name="Andrzejewski T.M."/>
            <person name="Davidsen T.M."/>
            <person name="Wayne K.J."/>
            <person name="Tettelin H."/>
            <person name="Glass J.I."/>
            <person name="Rusch D."/>
            <person name="Podicherti R."/>
            <person name="Tsui H.-C.T."/>
            <person name="Winkler M.E."/>
        </authorList>
    </citation>
    <scope>NUCLEOTIDE SEQUENCE</scope>
</reference>
<dbReference type="AlphaFoldDB" id="A0A382T0N0"/>
<evidence type="ECO:0008006" key="2">
    <source>
        <dbReference type="Google" id="ProtNLM"/>
    </source>
</evidence>
<proteinExistence type="predicted"/>
<organism evidence="1">
    <name type="scientific">marine metagenome</name>
    <dbReference type="NCBI Taxonomy" id="408172"/>
    <lineage>
        <taxon>unclassified sequences</taxon>
        <taxon>metagenomes</taxon>
        <taxon>ecological metagenomes</taxon>
    </lineage>
</organism>
<sequence>MNVEEQIKQSDWWRDAEKTPDRHYEESEGVMLADHLVSVQGNLHRLLQPDGPDGYFDELRQALTGMGLDLGEVEKLLSPVALLHDIGKPREDKGAKIEH</sequence>
<gene>
    <name evidence="1" type="ORF">METZ01_LOCUS368139</name>
</gene>
<name>A0A382T0N0_9ZZZZ</name>